<dbReference type="RefSeq" id="WP_203993562.1">
    <property type="nucleotide sequence ID" value="NZ_BOOU01000096.1"/>
</dbReference>
<dbReference type="Gene3D" id="2.60.40.1220">
    <property type="match status" value="2"/>
</dbReference>
<dbReference type="SUPFAM" id="SSF49899">
    <property type="entry name" value="Concanavalin A-like lectins/glucanases"/>
    <property type="match status" value="2"/>
</dbReference>
<dbReference type="InterPro" id="IPR029476">
    <property type="entry name" value="DNase_NucA_NucB"/>
</dbReference>
<dbReference type="Pfam" id="PF13385">
    <property type="entry name" value="Laminin_G_3"/>
    <property type="match status" value="2"/>
</dbReference>
<evidence type="ECO:0000256" key="2">
    <source>
        <dbReference type="ARBA" id="ARBA00022525"/>
    </source>
</evidence>
<dbReference type="InterPro" id="IPR013320">
    <property type="entry name" value="ConA-like_dom_sf"/>
</dbReference>
<evidence type="ECO:0000313" key="8">
    <source>
        <dbReference type="Proteomes" id="UP000655287"/>
    </source>
</evidence>
<keyword evidence="3" id="KW-0732">Signal</keyword>
<evidence type="ECO:0000313" key="7">
    <source>
        <dbReference type="EMBL" id="GII81382.1"/>
    </source>
</evidence>
<dbReference type="Pfam" id="PF24517">
    <property type="entry name" value="CBM96"/>
    <property type="match status" value="1"/>
</dbReference>
<dbReference type="PROSITE" id="PS00578">
    <property type="entry name" value="RIBOSOMAL_S6E"/>
    <property type="match status" value="1"/>
</dbReference>
<accession>A0A919RCC3</accession>
<organism evidence="7 8">
    <name type="scientific">Sphaerisporangium rufum</name>
    <dbReference type="NCBI Taxonomy" id="1381558"/>
    <lineage>
        <taxon>Bacteria</taxon>
        <taxon>Bacillati</taxon>
        <taxon>Actinomycetota</taxon>
        <taxon>Actinomycetes</taxon>
        <taxon>Streptosporangiales</taxon>
        <taxon>Streptosporangiaceae</taxon>
        <taxon>Sphaerisporangium</taxon>
    </lineage>
</organism>
<feature type="domain" description="LamG-like jellyroll fold" evidence="6">
    <location>
        <begin position="1071"/>
        <end position="1202"/>
    </location>
</feature>
<dbReference type="PANTHER" id="PTHR42535:SF2">
    <property type="entry name" value="CHROMOSOME UNDETERMINED SCAFFOLD_146, WHOLE GENOME SHOTGUN SEQUENCE"/>
    <property type="match status" value="1"/>
</dbReference>
<feature type="region of interest" description="Disordered" evidence="5">
    <location>
        <begin position="508"/>
        <end position="574"/>
    </location>
</feature>
<dbReference type="Pfam" id="PF13205">
    <property type="entry name" value="Big_5"/>
    <property type="match status" value="2"/>
</dbReference>
<keyword evidence="2" id="KW-0964">Secreted</keyword>
<dbReference type="EMBL" id="BOOU01000096">
    <property type="protein sequence ID" value="GII81382.1"/>
    <property type="molecule type" value="Genomic_DNA"/>
</dbReference>
<reference evidence="7" key="1">
    <citation type="submission" date="2021-01" db="EMBL/GenBank/DDBJ databases">
        <title>Whole genome shotgun sequence of Sphaerisporangium rufum NBRC 109079.</title>
        <authorList>
            <person name="Komaki H."/>
            <person name="Tamura T."/>
        </authorList>
    </citation>
    <scope>NUCLEOTIDE SEQUENCE</scope>
    <source>
        <strain evidence="7">NBRC 109079</strain>
    </source>
</reference>
<dbReference type="InterPro" id="IPR006558">
    <property type="entry name" value="LamG-like"/>
</dbReference>
<dbReference type="Proteomes" id="UP000655287">
    <property type="component" value="Unassembled WGS sequence"/>
</dbReference>
<comment type="subcellular location">
    <subcellularLocation>
        <location evidence="1">Secreted</location>
    </subcellularLocation>
</comment>
<keyword evidence="4" id="KW-1015">Disulfide bond</keyword>
<dbReference type="NCBIfam" id="NF033679">
    <property type="entry name" value="DNRLRE_dom"/>
    <property type="match status" value="1"/>
</dbReference>
<sequence length="1776" mass="187092">MLALPLSLLNAPAIAEGPTPSPASTTAPAATPELTAAWDKAAKSGKPVEVPSKFTETMKVWANPDGKHMRAEIYTRPVQLKNPAGAWERIDTRIVTEDGKLRAARVKTPLTFGGRGARQLVAATGRQGTSGLNVTRPLPEPKISGGTITYPDAVAPGADLVVQAQADGFVSQVVFRHRPAAAVTVRLPLTLPEGTRFGKTADGLPQLKDAKGEAKAAPIVLTAMDAKLEASPEEGKSSPVTARVETTGKTSELVFTPDQKFLADPAVTYPVTIAAASEWFGGGVPTDAWVSKNSPSTNNAAAGWLRAGTTSTSADVARVYLKFNTDDPALQGATVVDADLWVWNYKSGGPNGQLCGDPLGAGIAAARVTSSWTTSGLSWYNQPSISSTMEGGNKAGYNYEAAAGSWCAKEEQLVHRVTGMARAWIEQGAPNHGLVLRAATETASINWRQYYSSEYSGDPYPGYRHPPALVVEYVPAVAEYVSMWMGSSRPLNRMPSYEEAVADQIPGYSGIPQLPGRTAEEVNAASGSDDPYDVDREALQPLPGEDPEVEAEVPWPATSPTATPEPDSTPPAVKAVTPAANATGVPVDARMSAQFTEAVTGAELTLADPSGTAVPGDQALDPGNGFVVFSPQQSLRGDTVYTATVRGAKDSAGNPMAAPHSWSFTTGPPDTDAPAVTGVEPGRDATNVPPSAAVKVTFNEPVSDVQIAVKDPSDTTVEGALTSDNGNAQWILAPASPLAASKVYRVEVSGGKDASGNPMAPYTWSFTTAAEPPPPVPGLVAAYGMNEGSGASVTDSSGQDNTGTGSGTAWTDGKYGKALTFDGSAAWVTVPDAAPLRLTTGMTLSAWVNPVTVTGWSSLITKELAAGASYSLYAGNGDSVPSGWVQTGPEDPSTVSGTSPLPVNAWSHLALTYDGTTLRLFLNGQQAAETPLSGGLHDDGGALRIGGNSVWGEYFRGLIDEVRIYDRAQTAAQIRTDMNTPIGATTPPTATPTATPTPGPTGNPTPVPGLVAAYGMQEGTGTTVGDSSGRNNTGAARDTTWATGRFGTALSFNGTSSRVTVPDAAALRLTNAMTLSAWVQPTALGESWRTVMMKEHAAGGSYGLYASNGAVPAAWLLNAGGPGGAEGTAPLPLRQWSHLAVTYDGGTSRLYVNGTEVGQEAVTGPLVTDDGVLRIGGNDYWGEYFSGLIDEVRIYNRAQSAPEIQTDMNTPISAAGAAVASSAARSTGTTATAAGIAKLTVRNGRTAGGVTVASTATPQLTAWLAGRRDGAAKVQVEVIRENVARGRSAKVARAAGSDPPVWSSETIAEPGDSQVTLQVAKGRLRNGEKVRWRARVAGSGNSGAWTDWQSLAVQQSAGAGTSAAAPLAATAQFPYGYPDLQSGHPTAEWCENEQFRIVSNRPEGAVGYVRPYFYCYSQWLVLPVFKETTDRAGKKTRVGVGAFQFSATTVMHTYVGDGAGVNAIPDHYGTPAGGTGPRDMKAWIKISQPLWLDTAGNVMTTPPQTSIKATIKAAPEPGHTAAECQEINPRSEAQRTRSMASWQSDKYEEFLFRSGGGLGPDKTATCSLRPWIQVTSSLATVPIDTVPLFQPEITPDVYCDTSPAIVRYKGGCRLKYARMIYQMKRTDPLIGQVALHVWQAFYQPETTRPRADNKIVPGNADFLPGRLQEPRDPRAKALHRAARYKDLPAGWSDIPTKNGKRKDTLCLTEWSAAERSGKQCDEYPFATTHEGAYSAGTNVSVKPIDRLHNRDAGNDLNFFYERFRILDGDRFWVRIK</sequence>
<dbReference type="InterPro" id="IPR018282">
    <property type="entry name" value="Ribosomal_eS6_CS"/>
</dbReference>
<evidence type="ECO:0000256" key="1">
    <source>
        <dbReference type="ARBA" id="ARBA00004613"/>
    </source>
</evidence>
<feature type="region of interest" description="Disordered" evidence="5">
    <location>
        <begin position="789"/>
        <end position="809"/>
    </location>
</feature>
<name>A0A919RCC3_9ACTN</name>
<feature type="region of interest" description="Disordered" evidence="5">
    <location>
        <begin position="979"/>
        <end position="1003"/>
    </location>
</feature>
<dbReference type="Pfam" id="PF14040">
    <property type="entry name" value="DNase_NucA_NucB"/>
    <property type="match status" value="1"/>
</dbReference>
<feature type="domain" description="LamG-like jellyroll fold" evidence="6">
    <location>
        <begin position="840"/>
        <end position="972"/>
    </location>
</feature>
<dbReference type="InterPro" id="IPR032812">
    <property type="entry name" value="SbsA_Ig"/>
</dbReference>
<dbReference type="InterPro" id="IPR014755">
    <property type="entry name" value="Cu-Rt/internalin_Ig-like"/>
</dbReference>
<proteinExistence type="predicted"/>
<feature type="compositionally biased region" description="Low complexity" evidence="5">
    <location>
        <begin position="980"/>
        <end position="994"/>
    </location>
</feature>
<dbReference type="PANTHER" id="PTHR42535">
    <property type="entry name" value="OOKINETE PROTEIN, PUTATIVE-RELATED"/>
    <property type="match status" value="1"/>
</dbReference>
<dbReference type="SMART" id="SM00560">
    <property type="entry name" value="LamGL"/>
    <property type="match status" value="2"/>
</dbReference>
<dbReference type="GO" id="GO:0006412">
    <property type="term" value="P:translation"/>
    <property type="evidence" value="ECO:0007669"/>
    <property type="project" value="InterPro"/>
</dbReference>
<keyword evidence="8" id="KW-1185">Reference proteome</keyword>
<evidence type="ECO:0000256" key="4">
    <source>
        <dbReference type="ARBA" id="ARBA00023157"/>
    </source>
</evidence>
<dbReference type="GO" id="GO:0005840">
    <property type="term" value="C:ribosome"/>
    <property type="evidence" value="ECO:0007669"/>
    <property type="project" value="InterPro"/>
</dbReference>
<dbReference type="GO" id="GO:0003735">
    <property type="term" value="F:structural constituent of ribosome"/>
    <property type="evidence" value="ECO:0007669"/>
    <property type="project" value="InterPro"/>
</dbReference>
<evidence type="ECO:0000259" key="6">
    <source>
        <dbReference type="SMART" id="SM00560"/>
    </source>
</evidence>
<feature type="region of interest" description="Disordered" evidence="5">
    <location>
        <begin position="1649"/>
        <end position="1669"/>
    </location>
</feature>
<gene>
    <name evidence="7" type="ORF">Sru01_63640</name>
</gene>
<dbReference type="InterPro" id="IPR055372">
    <property type="entry name" value="CBM96"/>
</dbReference>
<evidence type="ECO:0000256" key="3">
    <source>
        <dbReference type="ARBA" id="ARBA00022729"/>
    </source>
</evidence>
<protein>
    <recommendedName>
        <fullName evidence="6">LamG-like jellyroll fold domain-containing protein</fullName>
    </recommendedName>
</protein>
<dbReference type="GO" id="GO:0005576">
    <property type="term" value="C:extracellular region"/>
    <property type="evidence" value="ECO:0007669"/>
    <property type="project" value="UniProtKB-SubCell"/>
</dbReference>
<evidence type="ECO:0000256" key="5">
    <source>
        <dbReference type="SAM" id="MobiDB-lite"/>
    </source>
</evidence>
<comment type="caution">
    <text evidence="7">The sequence shown here is derived from an EMBL/GenBank/DDBJ whole genome shotgun (WGS) entry which is preliminary data.</text>
</comment>
<dbReference type="Gene3D" id="2.60.120.200">
    <property type="match status" value="2"/>
</dbReference>